<dbReference type="Pfam" id="PF00672">
    <property type="entry name" value="HAMP"/>
    <property type="match status" value="1"/>
</dbReference>
<dbReference type="GO" id="GO:0007165">
    <property type="term" value="P:signal transduction"/>
    <property type="evidence" value="ECO:0007669"/>
    <property type="project" value="UniProtKB-KW"/>
</dbReference>
<dbReference type="Proteomes" id="UP000463470">
    <property type="component" value="Unassembled WGS sequence"/>
</dbReference>
<comment type="subcellular location">
    <subcellularLocation>
        <location evidence="1">Cell membrane</location>
        <topology evidence="1">Multi-pass membrane protein</topology>
    </subcellularLocation>
</comment>
<evidence type="ECO:0000259" key="11">
    <source>
        <dbReference type="PROSITE" id="PS50111"/>
    </source>
</evidence>
<dbReference type="RefSeq" id="WP_161256147.1">
    <property type="nucleotide sequence ID" value="NZ_WXEY01000004.1"/>
</dbReference>
<feature type="domain" description="Methyl-accepting transducer" evidence="11">
    <location>
        <begin position="373"/>
        <end position="609"/>
    </location>
</feature>
<dbReference type="PROSITE" id="PS50885">
    <property type="entry name" value="HAMP"/>
    <property type="match status" value="1"/>
</dbReference>
<keyword evidence="6 10" id="KW-0472">Membrane</keyword>
<dbReference type="AlphaFoldDB" id="A0A845L2W3"/>
<gene>
    <name evidence="13" type="ORF">GTO91_05615</name>
</gene>
<dbReference type="CDD" id="cd12912">
    <property type="entry name" value="PDC2_MCP_like"/>
    <property type="match status" value="1"/>
</dbReference>
<keyword evidence="2" id="KW-1003">Cell membrane</keyword>
<dbReference type="PROSITE" id="PS50111">
    <property type="entry name" value="CHEMOTAXIS_TRANSDUC_2"/>
    <property type="match status" value="1"/>
</dbReference>
<feature type="domain" description="HAMP" evidence="12">
    <location>
        <begin position="300"/>
        <end position="354"/>
    </location>
</feature>
<evidence type="ECO:0000256" key="6">
    <source>
        <dbReference type="ARBA" id="ARBA00023136"/>
    </source>
</evidence>
<dbReference type="CDD" id="cd11386">
    <property type="entry name" value="MCP_signal"/>
    <property type="match status" value="1"/>
</dbReference>
<dbReference type="GO" id="GO:0005886">
    <property type="term" value="C:plasma membrane"/>
    <property type="evidence" value="ECO:0007669"/>
    <property type="project" value="UniProtKB-SubCell"/>
</dbReference>
<evidence type="ECO:0000256" key="8">
    <source>
        <dbReference type="ARBA" id="ARBA00029447"/>
    </source>
</evidence>
<keyword evidence="5 10" id="KW-1133">Transmembrane helix</keyword>
<accession>A0A845L2W3</accession>
<dbReference type="EMBL" id="WXEY01000004">
    <property type="protein sequence ID" value="MZP29184.1"/>
    <property type="molecule type" value="Genomic_DNA"/>
</dbReference>
<dbReference type="FunFam" id="1.10.287.950:FF:000001">
    <property type="entry name" value="Methyl-accepting chemotaxis sensory transducer"/>
    <property type="match status" value="1"/>
</dbReference>
<evidence type="ECO:0000256" key="3">
    <source>
        <dbReference type="ARBA" id="ARBA00022500"/>
    </source>
</evidence>
<dbReference type="Gene3D" id="1.10.287.950">
    <property type="entry name" value="Methyl-accepting chemotaxis protein"/>
    <property type="match status" value="1"/>
</dbReference>
<evidence type="ECO:0000259" key="12">
    <source>
        <dbReference type="PROSITE" id="PS50885"/>
    </source>
</evidence>
<protein>
    <submittedName>
        <fullName evidence="13">HAMP domain-containing protein</fullName>
    </submittedName>
</protein>
<name>A0A845L2W3_9FIRM</name>
<dbReference type="InterPro" id="IPR004089">
    <property type="entry name" value="MCPsignal_dom"/>
</dbReference>
<evidence type="ECO:0000256" key="1">
    <source>
        <dbReference type="ARBA" id="ARBA00004651"/>
    </source>
</evidence>
<dbReference type="Gene3D" id="3.30.450.20">
    <property type="entry name" value="PAS domain"/>
    <property type="match status" value="2"/>
</dbReference>
<evidence type="ECO:0000256" key="4">
    <source>
        <dbReference type="ARBA" id="ARBA00022692"/>
    </source>
</evidence>
<dbReference type="Pfam" id="PF02743">
    <property type="entry name" value="dCache_1"/>
    <property type="match status" value="1"/>
</dbReference>
<dbReference type="PANTHER" id="PTHR32089:SF112">
    <property type="entry name" value="LYSOZYME-LIKE PROTEIN-RELATED"/>
    <property type="match status" value="1"/>
</dbReference>
<evidence type="ECO:0000313" key="13">
    <source>
        <dbReference type="EMBL" id="MZP29184.1"/>
    </source>
</evidence>
<dbReference type="SMART" id="SM00304">
    <property type="entry name" value="HAMP"/>
    <property type="match status" value="1"/>
</dbReference>
<keyword evidence="14" id="KW-1185">Reference proteome</keyword>
<dbReference type="InterPro" id="IPR033479">
    <property type="entry name" value="dCache_1"/>
</dbReference>
<dbReference type="PANTHER" id="PTHR32089">
    <property type="entry name" value="METHYL-ACCEPTING CHEMOTAXIS PROTEIN MCPB"/>
    <property type="match status" value="1"/>
</dbReference>
<keyword evidence="3" id="KW-0145">Chemotaxis</keyword>
<dbReference type="InterPro" id="IPR003660">
    <property type="entry name" value="HAMP_dom"/>
</dbReference>
<dbReference type="Gene3D" id="6.10.340.10">
    <property type="match status" value="1"/>
</dbReference>
<evidence type="ECO:0000256" key="9">
    <source>
        <dbReference type="PROSITE-ProRule" id="PRU00284"/>
    </source>
</evidence>
<dbReference type="SUPFAM" id="SSF58104">
    <property type="entry name" value="Methyl-accepting chemotaxis protein (MCP) signaling domain"/>
    <property type="match status" value="1"/>
</dbReference>
<comment type="caution">
    <text evidence="13">The sequence shown here is derived from an EMBL/GenBank/DDBJ whole genome shotgun (WGS) entry which is preliminary data.</text>
</comment>
<proteinExistence type="inferred from homology"/>
<dbReference type="CDD" id="cd06225">
    <property type="entry name" value="HAMP"/>
    <property type="match status" value="1"/>
</dbReference>
<dbReference type="Pfam" id="PF00015">
    <property type="entry name" value="MCPsignal"/>
    <property type="match status" value="1"/>
</dbReference>
<dbReference type="SMART" id="SM00283">
    <property type="entry name" value="MA"/>
    <property type="match status" value="1"/>
</dbReference>
<keyword evidence="4 10" id="KW-0812">Transmembrane</keyword>
<feature type="transmembrane region" description="Helical" evidence="10">
    <location>
        <begin position="279"/>
        <end position="299"/>
    </location>
</feature>
<evidence type="ECO:0000256" key="5">
    <source>
        <dbReference type="ARBA" id="ARBA00022989"/>
    </source>
</evidence>
<organism evidence="13 14">
    <name type="scientific">Heliomicrobium undosum</name>
    <dbReference type="NCBI Taxonomy" id="121734"/>
    <lineage>
        <taxon>Bacteria</taxon>
        <taxon>Bacillati</taxon>
        <taxon>Bacillota</taxon>
        <taxon>Clostridia</taxon>
        <taxon>Eubacteriales</taxon>
        <taxon>Heliobacteriaceae</taxon>
        <taxon>Heliomicrobium</taxon>
    </lineage>
</organism>
<dbReference type="GO" id="GO:0006935">
    <property type="term" value="P:chemotaxis"/>
    <property type="evidence" value="ECO:0007669"/>
    <property type="project" value="UniProtKB-KW"/>
</dbReference>
<dbReference type="OrthoDB" id="597657at2"/>
<comment type="similarity">
    <text evidence="8">Belongs to the methyl-accepting chemotaxis (MCP) protein family.</text>
</comment>
<evidence type="ECO:0000313" key="14">
    <source>
        <dbReference type="Proteomes" id="UP000463470"/>
    </source>
</evidence>
<evidence type="ECO:0000256" key="2">
    <source>
        <dbReference type="ARBA" id="ARBA00022475"/>
    </source>
</evidence>
<reference evidence="13 14" key="1">
    <citation type="submission" date="2020-01" db="EMBL/GenBank/DDBJ databases">
        <title>Whole-genome sequence of Heliobacterium undosum DSM 13378.</title>
        <authorList>
            <person name="Kyndt J.A."/>
            <person name="Meyer T.E."/>
        </authorList>
    </citation>
    <scope>NUCLEOTIDE SEQUENCE [LARGE SCALE GENOMIC DNA]</scope>
    <source>
        <strain evidence="13 14">DSM 13378</strain>
    </source>
</reference>
<evidence type="ECO:0000256" key="10">
    <source>
        <dbReference type="SAM" id="Phobius"/>
    </source>
</evidence>
<sequence length="659" mass="70888">MVSMTLLPLLIGGYILFKGSEKELKQQMLASHKAQAESIASLIQDRLESEVKIVNHIANSPYIQSLSAQQGDPYLKEIVDKSNGVYSHFLATAANGDEVIHSGGIHATPPVNLKGRDYYEGPKSGKALICMPNISKSTGRKVLPIAVPIYQEGKQIGGGLSGFLSMDYVSRLVSQYKIGEHGFVLMFGQGGDKVETRVIASPNHQDLWDRVLTEDKNSDWRNIAEQAKNKKPGTFMVNENGVEYHVSFVPVGIYDWHIAVATPTKEIFDVAAIHEVKTIYYGLVLVALLLCTGIAFFMANRISSPIGKMKDKVSELAGSGGDLTHRLPVDANDEFGQLAHAFNSMMDNLQDLIKQANGKSNQVAASTQELSASAEQITLSANRIVNMMDQLVSGADRQQAGAFESARAIEEVAQGVQHIAESAEKVACSAATASQQAQRGDQTIQEVIAQMGQIRSSVDNLAAVMEGLGVRSEKIGQIVAMITGIAGQTNLLALNAAIEAARAGEAGRGFAVVAEEVRKLAEQSADATRQISEIIRQIQDDTAQAVGVMDETTKEVNRGSVVVQKAGKAFREILQSTKGVARDIQEISAAAEEISAGTEEVSAGIEEMYRIAKDTAESCKEIATVTTEQVAAIHNVNDSSLQLSDMAQGQLALMKRFTV</sequence>
<evidence type="ECO:0000256" key="7">
    <source>
        <dbReference type="ARBA" id="ARBA00023224"/>
    </source>
</evidence>
<keyword evidence="7 9" id="KW-0807">Transducer</keyword>